<evidence type="ECO:0000256" key="2">
    <source>
        <dbReference type="ARBA" id="ARBA00001966"/>
    </source>
</evidence>
<dbReference type="Pfam" id="PF00724">
    <property type="entry name" value="Oxidored_FMN"/>
    <property type="match status" value="1"/>
</dbReference>
<dbReference type="InterPro" id="IPR036188">
    <property type="entry name" value="FAD/NAD-bd_sf"/>
</dbReference>
<evidence type="ECO:0000256" key="6">
    <source>
        <dbReference type="ARBA" id="ARBA00022723"/>
    </source>
</evidence>
<comment type="similarity">
    <text evidence="3">In the N-terminal section; belongs to the NADH:flavin oxidoreductase/NADH oxidase family.</text>
</comment>
<accession>A0A0F9QRR3</accession>
<evidence type="ECO:0000256" key="9">
    <source>
        <dbReference type="ARBA" id="ARBA00023014"/>
    </source>
</evidence>
<evidence type="ECO:0000256" key="8">
    <source>
        <dbReference type="ARBA" id="ARBA00023004"/>
    </source>
</evidence>
<dbReference type="Gene3D" id="3.50.50.60">
    <property type="entry name" value="FAD/NAD(P)-binding domain"/>
    <property type="match status" value="1"/>
</dbReference>
<dbReference type="GO" id="GO:0010181">
    <property type="term" value="F:FMN binding"/>
    <property type="evidence" value="ECO:0007669"/>
    <property type="project" value="InterPro"/>
</dbReference>
<dbReference type="PRINTS" id="PR00368">
    <property type="entry name" value="FADPNR"/>
</dbReference>
<gene>
    <name evidence="12" type="ORF">LCGC14_0740850</name>
</gene>
<keyword evidence="7" id="KW-0560">Oxidoreductase</keyword>
<dbReference type="SUPFAM" id="SSF51971">
    <property type="entry name" value="Nucleotide-binding domain"/>
    <property type="match status" value="1"/>
</dbReference>
<keyword evidence="8" id="KW-0408">Iron</keyword>
<proteinExistence type="inferred from homology"/>
<keyword evidence="5" id="KW-0288">FMN</keyword>
<dbReference type="PANTHER" id="PTHR42917:SF2">
    <property type="entry name" value="2,4-DIENOYL-COA REDUCTASE [(2E)-ENOYL-COA-PRODUCING]"/>
    <property type="match status" value="1"/>
</dbReference>
<protein>
    <recommendedName>
        <fullName evidence="13">NADH:flavin oxidoreductase/NADH oxidase N-terminal domain-containing protein</fullName>
    </recommendedName>
</protein>
<feature type="domain" description="NADH:flavin oxidoreductase/NADH oxidase N-terminal" evidence="10">
    <location>
        <begin position="5"/>
        <end position="333"/>
    </location>
</feature>
<evidence type="ECO:0000259" key="10">
    <source>
        <dbReference type="Pfam" id="PF00724"/>
    </source>
</evidence>
<keyword evidence="6" id="KW-0479">Metal-binding</keyword>
<evidence type="ECO:0008006" key="13">
    <source>
        <dbReference type="Google" id="ProtNLM"/>
    </source>
</evidence>
<dbReference type="InterPro" id="IPR001155">
    <property type="entry name" value="OxRdtase_FMN_N"/>
</dbReference>
<dbReference type="InterPro" id="IPR013785">
    <property type="entry name" value="Aldolase_TIM"/>
</dbReference>
<organism evidence="12">
    <name type="scientific">marine sediment metagenome</name>
    <dbReference type="NCBI Taxonomy" id="412755"/>
    <lineage>
        <taxon>unclassified sequences</taxon>
        <taxon>metagenomes</taxon>
        <taxon>ecological metagenomes</taxon>
    </lineage>
</organism>
<comment type="cofactor">
    <cofactor evidence="2">
        <name>[4Fe-4S] cluster</name>
        <dbReference type="ChEBI" id="CHEBI:49883"/>
    </cofactor>
</comment>
<comment type="cofactor">
    <cofactor evidence="1">
        <name>FMN</name>
        <dbReference type="ChEBI" id="CHEBI:58210"/>
    </cofactor>
</comment>
<name>A0A0F9QRR3_9ZZZZ</name>
<dbReference type="CDD" id="cd02803">
    <property type="entry name" value="OYE_like_FMN_family"/>
    <property type="match status" value="1"/>
</dbReference>
<dbReference type="InterPro" id="IPR051793">
    <property type="entry name" value="NADH:flavin_oxidoreductase"/>
</dbReference>
<dbReference type="SUPFAM" id="SSF51395">
    <property type="entry name" value="FMN-linked oxidoreductases"/>
    <property type="match status" value="1"/>
</dbReference>
<evidence type="ECO:0000259" key="11">
    <source>
        <dbReference type="Pfam" id="PF07992"/>
    </source>
</evidence>
<keyword evidence="9" id="KW-0411">Iron-sulfur</keyword>
<dbReference type="Pfam" id="PF07992">
    <property type="entry name" value="Pyr_redox_2"/>
    <property type="match status" value="1"/>
</dbReference>
<comment type="caution">
    <text evidence="12">The sequence shown here is derived from an EMBL/GenBank/DDBJ whole genome shotgun (WGS) entry which is preliminary data.</text>
</comment>
<evidence type="ECO:0000256" key="1">
    <source>
        <dbReference type="ARBA" id="ARBA00001917"/>
    </source>
</evidence>
<evidence type="ECO:0000256" key="7">
    <source>
        <dbReference type="ARBA" id="ARBA00023002"/>
    </source>
</evidence>
<evidence type="ECO:0000256" key="3">
    <source>
        <dbReference type="ARBA" id="ARBA00011048"/>
    </source>
</evidence>
<sequence length="672" mass="75133">MKFFKLFTPLKIKNMVIPNRIVMPAMHLNLADNGFISKRLIDFYVERAKGGAGLIIVGGCYVDLYASGAPTMISIENDEFIPKLAEFTEKVHNSKEAVKICCQLYHSGRYTYSQLIGKTPIGPSAVYTRYNKSTPRAMALEDIENEQQAFAHAAIRAKKAGFDSIEICGSAGYLMGQFLSPLANIRTDEYGGSFENRVRFPVETVKLIKSKIGDNFALGYRMSGDDFVPGSVTYKDKPNIAKSLEEAGVDYINVTGGWHETRVPQLTMDVPEGCYTYLAENIRNAVSIPVFSSNRIIDPIMAEEILATRKADAVCIGRGLIADPYWPEKSQKGDLRDIMYCIGCNQGCFDNIFKLKPISCLRNVRAGNEAKTELRQIEEKKKIMIIGSGPAGLEAARVARLRGHDVSIYEKDDKIGGLLNIIWIPPGRNEFKRMIENYNYWIQQLGINLFLKTEVNIETIRDFNPDIVLFATGSKPIKLPIPGIDRENVYWANDVFLGNAPIGINNVIIGGGATGIELAIYIARYGRLNLEAVDFLTFYNALEPEVAIKMLYKRNKKVTVLEKFPRLGSALGKSTKWVLLGKCQKLGIDLITNVNITEIGENFISYKDANDVDQMINDVDTVFYATGVVSNDELYKEFKQLTNIQVEKIGDVRETATVLEAIKRAYKIANRI</sequence>
<dbReference type="Gene3D" id="3.40.50.720">
    <property type="entry name" value="NAD(P)-binding Rossmann-like Domain"/>
    <property type="match status" value="1"/>
</dbReference>
<feature type="domain" description="FAD/NAD(P)-binding" evidence="11">
    <location>
        <begin position="382"/>
        <end position="637"/>
    </location>
</feature>
<dbReference type="InterPro" id="IPR023753">
    <property type="entry name" value="FAD/NAD-binding_dom"/>
</dbReference>
<reference evidence="12" key="1">
    <citation type="journal article" date="2015" name="Nature">
        <title>Complex archaea that bridge the gap between prokaryotes and eukaryotes.</title>
        <authorList>
            <person name="Spang A."/>
            <person name="Saw J.H."/>
            <person name="Jorgensen S.L."/>
            <person name="Zaremba-Niedzwiedzka K."/>
            <person name="Martijn J."/>
            <person name="Lind A.E."/>
            <person name="van Eijk R."/>
            <person name="Schleper C."/>
            <person name="Guy L."/>
            <person name="Ettema T.J."/>
        </authorList>
    </citation>
    <scope>NUCLEOTIDE SEQUENCE</scope>
</reference>
<dbReference type="PRINTS" id="PR00469">
    <property type="entry name" value="PNDRDTASEII"/>
</dbReference>
<evidence type="ECO:0000256" key="5">
    <source>
        <dbReference type="ARBA" id="ARBA00022643"/>
    </source>
</evidence>
<dbReference type="EMBL" id="LAZR01001749">
    <property type="protein sequence ID" value="KKN39687.1"/>
    <property type="molecule type" value="Genomic_DNA"/>
</dbReference>
<dbReference type="Gene3D" id="3.20.20.70">
    <property type="entry name" value="Aldolase class I"/>
    <property type="match status" value="1"/>
</dbReference>
<keyword evidence="4" id="KW-0285">Flavoprotein</keyword>
<dbReference type="GO" id="GO:0051536">
    <property type="term" value="F:iron-sulfur cluster binding"/>
    <property type="evidence" value="ECO:0007669"/>
    <property type="project" value="UniProtKB-KW"/>
</dbReference>
<dbReference type="GO" id="GO:0046872">
    <property type="term" value="F:metal ion binding"/>
    <property type="evidence" value="ECO:0007669"/>
    <property type="project" value="UniProtKB-KW"/>
</dbReference>
<dbReference type="GO" id="GO:0016491">
    <property type="term" value="F:oxidoreductase activity"/>
    <property type="evidence" value="ECO:0007669"/>
    <property type="project" value="UniProtKB-KW"/>
</dbReference>
<dbReference type="PANTHER" id="PTHR42917">
    <property type="entry name" value="2,4-DIENOYL-COA REDUCTASE"/>
    <property type="match status" value="1"/>
</dbReference>
<dbReference type="AlphaFoldDB" id="A0A0F9QRR3"/>
<evidence type="ECO:0000313" key="12">
    <source>
        <dbReference type="EMBL" id="KKN39687.1"/>
    </source>
</evidence>
<evidence type="ECO:0000256" key="4">
    <source>
        <dbReference type="ARBA" id="ARBA00022630"/>
    </source>
</evidence>